<dbReference type="SUPFAM" id="SSF53850">
    <property type="entry name" value="Periplasmic binding protein-like II"/>
    <property type="match status" value="1"/>
</dbReference>
<dbReference type="InterPro" id="IPR006059">
    <property type="entry name" value="SBP"/>
</dbReference>
<evidence type="ECO:0000313" key="2">
    <source>
        <dbReference type="Proteomes" id="UP000228921"/>
    </source>
</evidence>
<dbReference type="PANTHER" id="PTHR43649:SF12">
    <property type="entry name" value="DIACETYLCHITOBIOSE BINDING PROTEIN DASA"/>
    <property type="match status" value="1"/>
</dbReference>
<dbReference type="Pfam" id="PF01547">
    <property type="entry name" value="SBP_bac_1"/>
    <property type="match status" value="1"/>
</dbReference>
<dbReference type="Gene3D" id="3.40.190.10">
    <property type="entry name" value="Periplasmic binding protein-like II"/>
    <property type="match status" value="1"/>
</dbReference>
<protein>
    <submittedName>
        <fullName evidence="1">ABC transporter substrate-binding protein</fullName>
    </submittedName>
</protein>
<dbReference type="PANTHER" id="PTHR43649">
    <property type="entry name" value="ARABINOSE-BINDING PROTEIN-RELATED"/>
    <property type="match status" value="1"/>
</dbReference>
<name>A0A2M8P3M1_9CHLR</name>
<proteinExistence type="predicted"/>
<reference evidence="1 2" key="1">
    <citation type="submission" date="2017-11" db="EMBL/GenBank/DDBJ databases">
        <title>Evolution of Phototrophy in the Chloroflexi Phylum Driven by Horizontal Gene Transfer.</title>
        <authorList>
            <person name="Ward L.M."/>
            <person name="Hemp J."/>
            <person name="Shih P.M."/>
            <person name="Mcglynn S.E."/>
            <person name="Fischer W."/>
        </authorList>
    </citation>
    <scope>NUCLEOTIDE SEQUENCE [LARGE SCALE GENOMIC DNA]</scope>
    <source>
        <strain evidence="1">CP2_2F</strain>
    </source>
</reference>
<gene>
    <name evidence="1" type="ORF">CUN51_00520</name>
</gene>
<accession>A0A2M8P3M1</accession>
<dbReference type="CDD" id="cd13585">
    <property type="entry name" value="PBP2_TMBP_like"/>
    <property type="match status" value="1"/>
</dbReference>
<comment type="caution">
    <text evidence="1">The sequence shown here is derived from an EMBL/GenBank/DDBJ whole genome shotgun (WGS) entry which is preliminary data.</text>
</comment>
<dbReference type="AlphaFoldDB" id="A0A2M8P3M1"/>
<evidence type="ECO:0000313" key="1">
    <source>
        <dbReference type="EMBL" id="PJF32147.1"/>
    </source>
</evidence>
<dbReference type="Proteomes" id="UP000228921">
    <property type="component" value="Unassembled WGS sequence"/>
</dbReference>
<organism evidence="1 2">
    <name type="scientific">Candidatus Thermofonsia Clade 1 bacterium</name>
    <dbReference type="NCBI Taxonomy" id="2364210"/>
    <lineage>
        <taxon>Bacteria</taxon>
        <taxon>Bacillati</taxon>
        <taxon>Chloroflexota</taxon>
        <taxon>Candidatus Thermofontia</taxon>
        <taxon>Candidatus Thermofonsia Clade 1</taxon>
    </lineage>
</organism>
<dbReference type="EMBL" id="PGTK01000001">
    <property type="protein sequence ID" value="PJF32147.1"/>
    <property type="molecule type" value="Genomic_DNA"/>
</dbReference>
<dbReference type="InterPro" id="IPR050490">
    <property type="entry name" value="Bact_solute-bd_prot1"/>
</dbReference>
<sequence>MRSPCACEEFRFVEKRWAKMFSRKTFRLVALLMVAALMFGAVGSITHAQTVQLRILWYNDGNEGEVYRAALDRFEAENPGIKVTLDVVGFSDLHNILQANIEAGTPPDMGSITQLGRFQGRYLDLRPFLADPEAFEANYPESFLNWLRVPGGEDKGIYGFPRSVGVSGPFVNVTLFEQAGIPLPEGDKVTWAEWIDLATKVAKATNTPYAVAIDRSGHRTFGPMMSYGAQILDPATGRFTVDSPGFRAFATEMKRWHDEGLTPPEVWIGGGGAYRAAKEYFVNGELVFYYSGSWQVSAFTREIGDNFEWRAVPQPCGETGICGGMPGGTALVAFAGTKHPQEVAKVMEYLASTEVNIQTSANSLFLTGNLKAIEQGVPYPASKEQFDVFLSNIPKLTEQGWRLQGHPFIDIINVETRDQLGRYFAGEISLDEAIQRLQAKVDEACDKEPNKCVPWK</sequence>